<evidence type="ECO:0000256" key="7">
    <source>
        <dbReference type="ARBA" id="ARBA00022917"/>
    </source>
</evidence>
<name>A0A0E1VVQ2_BURPE</name>
<keyword evidence="5 11" id="KW-0547">Nucleotide-binding</keyword>
<evidence type="ECO:0000256" key="9">
    <source>
        <dbReference type="ARBA" id="ARBA00030520"/>
    </source>
</evidence>
<dbReference type="Gene3D" id="1.10.730.10">
    <property type="entry name" value="Isoleucyl-tRNA Synthetase, Domain 1"/>
    <property type="match status" value="1"/>
</dbReference>
<keyword evidence="7 11" id="KW-0648">Protein biosynthesis</keyword>
<dbReference type="GO" id="GO:0005524">
    <property type="term" value="F:ATP binding"/>
    <property type="evidence" value="ECO:0007669"/>
    <property type="project" value="UniProtKB-KW"/>
</dbReference>
<organism evidence="15">
    <name type="scientific">Burkholderia pseudomallei 1710a</name>
    <dbReference type="NCBI Taxonomy" id="320371"/>
    <lineage>
        <taxon>Bacteria</taxon>
        <taxon>Pseudomonadati</taxon>
        <taxon>Pseudomonadota</taxon>
        <taxon>Betaproteobacteria</taxon>
        <taxon>Burkholderiales</taxon>
        <taxon>Burkholderiaceae</taxon>
        <taxon>Burkholderia</taxon>
        <taxon>pseudomallei group</taxon>
    </lineage>
</organism>
<reference evidence="15" key="1">
    <citation type="submission" date="2009-05" db="EMBL/GenBank/DDBJ databases">
        <authorList>
            <person name="Harkins D.M."/>
            <person name="DeShazer D."/>
            <person name="Woods D.E."/>
            <person name="Brinkac L.M."/>
            <person name="Brown K.A."/>
            <person name="Hung G.C."/>
            <person name="Tuanyok A."/>
            <person name="Zhang B."/>
            <person name="Nierman W.C."/>
        </authorList>
    </citation>
    <scope>NUCLEOTIDE SEQUENCE [LARGE SCALE GENOMIC DNA]</scope>
    <source>
        <strain evidence="15">1710a</strain>
    </source>
</reference>
<sequence length="734" mass="80732">MSAPHADGARHAPPYRPQALEPRWQSAWRDARLFDADPQPGRPKWFIVELPPFATGQLHMGHARNYVLADADARFRRMQGYNVLYTTGFDTFGLPTELAAREAGCAPERLARECSEAMAAQFVRLGLGHDSRRITQYHVPAYYRWVQWVFLRLFEAGHCFRRDAPVAWCPQCEVTLAASLVDDGRCWRCKRVVSTVVQPQWFVRESTFADEMLDGLDRLAGWPDEVKKIHRDWIGRREGLRLRLPVRGRAHGLALHLDDAGWLPGVRFVAVGRRHPLAAAALRDGVQPGETILLADVAQAAGAAGAVELPIIVEDAPGDAARAGRPDAVAADRALAERHALAAPSPGAGGAPAVCDLDAMLAAGQAERVVGYRLQDWNIARNRYWGPPVPIVHCAACGPVAVPEHALPVRLPEDVDLSRPGNPLEHHARFRDVRCPRCGASARRDAQTLEAYSSPWWYHWMCKRVDVDDPFNRDDANAWLPVDLMIGGADQVRTCFFHVRMIARALRGMGIADVDEPVTTLLALGMVKQDDRKMSKSAGNAVSLASIIERYGADALRLAIIGAAAPENDVNWSDDLVRRQRAFVARLWAFVHRVAETEAGIAAAHDAGDPPAAGRPDALQRRMQDWLATGGRRIAADFRRHDYHLALKNLAFLFERLQAFDAAMRRRAPPRAEDVAILAGATRQLVLFLGPFAPHVAEELWQALGGAGLVAGAAWPGADVVRSSAATAKREAFA</sequence>
<keyword evidence="3" id="KW-0963">Cytoplasm</keyword>
<dbReference type="HOGENOM" id="CLU_004427_0_0_4"/>
<comment type="catalytic activity">
    <reaction evidence="10">
        <text>tRNA(Leu) + L-leucine + ATP = L-leucyl-tRNA(Leu) + AMP + diphosphate</text>
        <dbReference type="Rhea" id="RHEA:11688"/>
        <dbReference type="Rhea" id="RHEA-COMP:9613"/>
        <dbReference type="Rhea" id="RHEA-COMP:9622"/>
        <dbReference type="ChEBI" id="CHEBI:30616"/>
        <dbReference type="ChEBI" id="CHEBI:33019"/>
        <dbReference type="ChEBI" id="CHEBI:57427"/>
        <dbReference type="ChEBI" id="CHEBI:78442"/>
        <dbReference type="ChEBI" id="CHEBI:78494"/>
        <dbReference type="ChEBI" id="CHEBI:456215"/>
        <dbReference type="EC" id="6.1.1.4"/>
    </reaction>
</comment>
<dbReference type="AlphaFoldDB" id="A0A0E1VVQ2"/>
<dbReference type="InterPro" id="IPR002300">
    <property type="entry name" value="aa-tRNA-synth_Ia"/>
</dbReference>
<proteinExistence type="inferred from homology"/>
<dbReference type="InterPro" id="IPR014729">
    <property type="entry name" value="Rossmann-like_a/b/a_fold"/>
</dbReference>
<dbReference type="GO" id="GO:0006429">
    <property type="term" value="P:leucyl-tRNA aminoacylation"/>
    <property type="evidence" value="ECO:0007669"/>
    <property type="project" value="InterPro"/>
</dbReference>
<dbReference type="PANTHER" id="PTHR43740:SF2">
    <property type="entry name" value="LEUCINE--TRNA LIGASE, MITOCHONDRIAL"/>
    <property type="match status" value="1"/>
</dbReference>
<dbReference type="SUPFAM" id="SSF52374">
    <property type="entry name" value="Nucleotidylyl transferase"/>
    <property type="match status" value="1"/>
</dbReference>
<feature type="domain" description="Aminoacyl-tRNA synthetase class Ia" evidence="13">
    <location>
        <begin position="374"/>
        <end position="573"/>
    </location>
</feature>
<evidence type="ECO:0000256" key="4">
    <source>
        <dbReference type="ARBA" id="ARBA00022598"/>
    </source>
</evidence>
<dbReference type="InterPro" id="IPR002302">
    <property type="entry name" value="Leu-tRNA-ligase"/>
</dbReference>
<keyword evidence="4 11" id="KW-0436">Ligase</keyword>
<evidence type="ECO:0000256" key="5">
    <source>
        <dbReference type="ARBA" id="ARBA00022741"/>
    </source>
</evidence>
<comment type="similarity">
    <text evidence="1 11">Belongs to the class-I aminoacyl-tRNA synthetase family.</text>
</comment>
<dbReference type="Gene3D" id="3.40.50.620">
    <property type="entry name" value="HUPs"/>
    <property type="match status" value="2"/>
</dbReference>
<dbReference type="Pfam" id="PF08264">
    <property type="entry name" value="Anticodon_1"/>
    <property type="match status" value="1"/>
</dbReference>
<evidence type="ECO:0000313" key="15">
    <source>
        <dbReference type="EMBL" id="EET04214.1"/>
    </source>
</evidence>
<keyword evidence="8 11" id="KW-0030">Aminoacyl-tRNA synthetase</keyword>
<dbReference type="Proteomes" id="UP000001812">
    <property type="component" value="Chromosome II"/>
</dbReference>
<dbReference type="EMBL" id="CM000833">
    <property type="protein sequence ID" value="EET04214.1"/>
    <property type="molecule type" value="Genomic_DNA"/>
</dbReference>
<dbReference type="InterPro" id="IPR001412">
    <property type="entry name" value="aa-tRNA-synth_I_CS"/>
</dbReference>
<dbReference type="EC" id="6.1.1.4" evidence="2"/>
<dbReference type="FunFam" id="1.10.730.10:FF:000002">
    <property type="entry name" value="Leucine--tRNA ligase"/>
    <property type="match status" value="1"/>
</dbReference>
<evidence type="ECO:0000256" key="1">
    <source>
        <dbReference type="ARBA" id="ARBA00005594"/>
    </source>
</evidence>
<feature type="domain" description="Aminoacyl-tRNA synthetase class Ia" evidence="13">
    <location>
        <begin position="24"/>
        <end position="235"/>
    </location>
</feature>
<dbReference type="RefSeq" id="WP_004528103.1">
    <property type="nucleotide sequence ID" value="NZ_CM000833.1"/>
</dbReference>
<evidence type="ECO:0000256" key="11">
    <source>
        <dbReference type="RuleBase" id="RU363035"/>
    </source>
</evidence>
<evidence type="ECO:0000256" key="6">
    <source>
        <dbReference type="ARBA" id="ARBA00022840"/>
    </source>
</evidence>
<evidence type="ECO:0000256" key="3">
    <source>
        <dbReference type="ARBA" id="ARBA00022490"/>
    </source>
</evidence>
<evidence type="ECO:0000259" key="14">
    <source>
        <dbReference type="Pfam" id="PF08264"/>
    </source>
</evidence>
<evidence type="ECO:0000256" key="8">
    <source>
        <dbReference type="ARBA" id="ARBA00023146"/>
    </source>
</evidence>
<evidence type="ECO:0000256" key="12">
    <source>
        <dbReference type="SAM" id="MobiDB-lite"/>
    </source>
</evidence>
<dbReference type="GO" id="GO:0004823">
    <property type="term" value="F:leucine-tRNA ligase activity"/>
    <property type="evidence" value="ECO:0007669"/>
    <property type="project" value="UniProtKB-EC"/>
</dbReference>
<dbReference type="InterPro" id="IPR013155">
    <property type="entry name" value="M/V/L/I-tRNA-synth_anticd-bd"/>
</dbReference>
<dbReference type="PROSITE" id="PS00178">
    <property type="entry name" value="AA_TRNA_LIGASE_I"/>
    <property type="match status" value="1"/>
</dbReference>
<dbReference type="Pfam" id="PF00133">
    <property type="entry name" value="tRNA-synt_1"/>
    <property type="match status" value="2"/>
</dbReference>
<dbReference type="PRINTS" id="PR00985">
    <property type="entry name" value="TRNASYNTHLEU"/>
</dbReference>
<dbReference type="SUPFAM" id="SSF47323">
    <property type="entry name" value="Anticodon-binding domain of a subclass of class I aminoacyl-tRNA synthetases"/>
    <property type="match status" value="1"/>
</dbReference>
<gene>
    <name evidence="15" type="ORF">BURPS1710A_A0277</name>
</gene>
<dbReference type="InterPro" id="IPR009080">
    <property type="entry name" value="tRNAsynth_Ia_anticodon-bd"/>
</dbReference>
<protein>
    <recommendedName>
        <fullName evidence="2">leucine--tRNA ligase</fullName>
        <ecNumber evidence="2">6.1.1.4</ecNumber>
    </recommendedName>
    <alternativeName>
        <fullName evidence="9">Leucyl-tRNA synthetase</fullName>
    </alternativeName>
</protein>
<dbReference type="PANTHER" id="PTHR43740">
    <property type="entry name" value="LEUCYL-TRNA SYNTHETASE"/>
    <property type="match status" value="1"/>
</dbReference>
<evidence type="ECO:0000256" key="2">
    <source>
        <dbReference type="ARBA" id="ARBA00013164"/>
    </source>
</evidence>
<accession>A0A0E1VVQ2</accession>
<evidence type="ECO:0000256" key="10">
    <source>
        <dbReference type="ARBA" id="ARBA00047469"/>
    </source>
</evidence>
<feature type="domain" description="Methionyl/Valyl/Leucyl/Isoleucyl-tRNA synthetase anticodon-binding" evidence="14">
    <location>
        <begin position="636"/>
        <end position="718"/>
    </location>
</feature>
<feature type="region of interest" description="Disordered" evidence="12">
    <location>
        <begin position="1"/>
        <end position="21"/>
    </location>
</feature>
<keyword evidence="6 11" id="KW-0067">ATP-binding</keyword>
<evidence type="ECO:0000259" key="13">
    <source>
        <dbReference type="Pfam" id="PF00133"/>
    </source>
</evidence>